<evidence type="ECO:0000313" key="2">
    <source>
        <dbReference type="Proteomes" id="UP000076023"/>
    </source>
</evidence>
<proteinExistence type="predicted"/>
<reference evidence="2" key="1">
    <citation type="journal article" date="2017" name="Genome Announc.">
        <title>Draft Genome Sequence of Terrimicrobium sacchariphilum NM-5T, a Facultative Anaerobic Soil Bacterium of the Class Spartobacteria.</title>
        <authorList>
            <person name="Qiu Y.L."/>
            <person name="Tourlousse D.M."/>
            <person name="Matsuura N."/>
            <person name="Ohashi A."/>
            <person name="Sekiguchi Y."/>
        </authorList>
    </citation>
    <scope>NUCLEOTIDE SEQUENCE [LARGE SCALE GENOMIC DNA]</scope>
    <source>
        <strain evidence="2">NM-5</strain>
    </source>
</reference>
<sequence>MPTAIATETNILEIQHHLTVTSFISPGTSAGME</sequence>
<evidence type="ECO:0000313" key="1">
    <source>
        <dbReference type="EMBL" id="GAT35192.1"/>
    </source>
</evidence>
<name>A0A146GDH4_TERSA</name>
<dbReference type="EMBL" id="BDCO01000003">
    <property type="protein sequence ID" value="GAT35192.1"/>
    <property type="molecule type" value="Genomic_DNA"/>
</dbReference>
<dbReference type="Proteomes" id="UP000076023">
    <property type="component" value="Unassembled WGS sequence"/>
</dbReference>
<dbReference type="InParanoid" id="A0A146GDH4"/>
<protein>
    <submittedName>
        <fullName evidence="1">Uncharacterized protein</fullName>
    </submittedName>
</protein>
<gene>
    <name evidence="1" type="ORF">TSACC_3256</name>
</gene>
<accession>A0A146GDH4</accession>
<keyword evidence="2" id="KW-1185">Reference proteome</keyword>
<organism evidence="1 2">
    <name type="scientific">Terrimicrobium sacchariphilum</name>
    <dbReference type="NCBI Taxonomy" id="690879"/>
    <lineage>
        <taxon>Bacteria</taxon>
        <taxon>Pseudomonadati</taxon>
        <taxon>Verrucomicrobiota</taxon>
        <taxon>Terrimicrobiia</taxon>
        <taxon>Terrimicrobiales</taxon>
        <taxon>Terrimicrobiaceae</taxon>
        <taxon>Terrimicrobium</taxon>
    </lineage>
</organism>
<dbReference type="AlphaFoldDB" id="A0A146GDH4"/>
<dbReference type="STRING" id="690879.TSACC_3256"/>
<comment type="caution">
    <text evidence="1">The sequence shown here is derived from an EMBL/GenBank/DDBJ whole genome shotgun (WGS) entry which is preliminary data.</text>
</comment>